<dbReference type="GO" id="GO:0006633">
    <property type="term" value="P:fatty acid biosynthetic process"/>
    <property type="evidence" value="ECO:0007669"/>
    <property type="project" value="UniProtKB-UniPathway"/>
</dbReference>
<feature type="active site" evidence="11">
    <location>
        <position position="374"/>
    </location>
</feature>
<dbReference type="Proteomes" id="UP000245207">
    <property type="component" value="Unassembled WGS sequence"/>
</dbReference>
<keyword evidence="16" id="KW-1185">Reference proteome</keyword>
<comment type="pathway">
    <text evidence="2 10">Lipid metabolism; fatty acid biosynthesis.</text>
</comment>
<organism evidence="15 16">
    <name type="scientific">Artemisia annua</name>
    <name type="common">Sweet wormwood</name>
    <dbReference type="NCBI Taxonomy" id="35608"/>
    <lineage>
        <taxon>Eukaryota</taxon>
        <taxon>Viridiplantae</taxon>
        <taxon>Streptophyta</taxon>
        <taxon>Embryophyta</taxon>
        <taxon>Tracheophyta</taxon>
        <taxon>Spermatophyta</taxon>
        <taxon>Magnoliopsida</taxon>
        <taxon>eudicotyledons</taxon>
        <taxon>Gunneridae</taxon>
        <taxon>Pentapetalae</taxon>
        <taxon>asterids</taxon>
        <taxon>campanulids</taxon>
        <taxon>Asterales</taxon>
        <taxon>Asteraceae</taxon>
        <taxon>Asteroideae</taxon>
        <taxon>Anthemideae</taxon>
        <taxon>Artemisiinae</taxon>
        <taxon>Artemisia</taxon>
    </lineage>
</organism>
<evidence type="ECO:0000256" key="2">
    <source>
        <dbReference type="ARBA" id="ARBA00005194"/>
    </source>
</evidence>
<protein>
    <recommendedName>
        <fullName evidence="10">3-ketoacyl-CoA synthase</fullName>
        <ecNumber evidence="10">2.3.1.-</ecNumber>
    </recommendedName>
</protein>
<comment type="subcellular location">
    <subcellularLocation>
        <location evidence="1">Membrane</location>
    </subcellularLocation>
</comment>
<evidence type="ECO:0000259" key="13">
    <source>
        <dbReference type="Pfam" id="PF08392"/>
    </source>
</evidence>
<dbReference type="InterPro" id="IPR016039">
    <property type="entry name" value="Thiolase-like"/>
</dbReference>
<evidence type="ECO:0000256" key="1">
    <source>
        <dbReference type="ARBA" id="ARBA00004370"/>
    </source>
</evidence>
<keyword evidence="7 12" id="KW-0472">Membrane</keyword>
<dbReference type="GO" id="GO:0009922">
    <property type="term" value="F:fatty acid elongase activity"/>
    <property type="evidence" value="ECO:0007669"/>
    <property type="project" value="UniProtKB-EC"/>
</dbReference>
<dbReference type="Pfam" id="PF08541">
    <property type="entry name" value="ACP_syn_III_C"/>
    <property type="match status" value="1"/>
</dbReference>
<comment type="similarity">
    <text evidence="3 10">Belongs to the thiolase-like superfamily. Chalcone/stilbene synthases family.</text>
</comment>
<dbReference type="PANTHER" id="PTHR31561">
    <property type="entry name" value="3-KETOACYL-COA SYNTHASE"/>
    <property type="match status" value="1"/>
</dbReference>
<feature type="transmembrane region" description="Helical" evidence="12">
    <location>
        <begin position="16"/>
        <end position="42"/>
    </location>
</feature>
<feature type="active site" evidence="11">
    <location>
        <position position="286"/>
    </location>
</feature>
<feature type="domain" description="Beta-ketoacyl-[acyl-carrier-protein] synthase III C-terminal" evidence="14">
    <location>
        <begin position="369"/>
        <end position="449"/>
    </location>
</feature>
<sequence>MLSFTFPALGLNHVKFAYRCLIDHILPVILIPIVAITATCFLHLSLIQLLLSFFTIIFIFTVYFVSKPNTIYLVDYICYNPPKALRSPFSFFMESSKIYLKNNPKSVEFQMRILERSGLSEETCLAPGFHYMPPKTTIDDSRVETELVVFSIVDSLFKKTNLKPKDVDILIVNCSVFSPIPSLVSMVMNKYKMRSNVKCYNLSGMGCSAGLIAIDLARSLLNNHPNSNAVVISTEIITPNYYEGNDRSMLLPNCLFRLGGAAIFLSNKRHEHHCAKYKLVNIVRTHTGSHEESYKSIHQIEDHEGKLGIRLSKNLSVIAGRALKTNIMKIGPSVLPVSEQLLYVLNLIGTKIFKRKWKPYIPDFTQAFEHFCIHAGGRAVINEMQKNLGLSDEHIEPSRMTLHRFGNTSSSSLWYELSYLESKGRMKKGDRVWQIALGSGFKCNSAVWRCNRSVKTPLAGGPWEDCVDHYPVIIPEVVKL</sequence>
<evidence type="ECO:0000256" key="6">
    <source>
        <dbReference type="ARBA" id="ARBA00022989"/>
    </source>
</evidence>
<evidence type="ECO:0000256" key="7">
    <source>
        <dbReference type="ARBA" id="ARBA00023136"/>
    </source>
</evidence>
<dbReference type="InterPro" id="IPR013747">
    <property type="entry name" value="ACP_syn_III_C"/>
</dbReference>
<dbReference type="InterPro" id="IPR012392">
    <property type="entry name" value="3-ktacl-CoA_syn"/>
</dbReference>
<keyword evidence="4 10" id="KW-0808">Transferase</keyword>
<proteinExistence type="inferred from homology"/>
<evidence type="ECO:0000256" key="4">
    <source>
        <dbReference type="ARBA" id="ARBA00022679"/>
    </source>
</evidence>
<feature type="active site" evidence="11">
    <location>
        <position position="403"/>
    </location>
</feature>
<evidence type="ECO:0000256" key="8">
    <source>
        <dbReference type="ARBA" id="ARBA00023315"/>
    </source>
</evidence>
<keyword evidence="6 12" id="KW-1133">Transmembrane helix</keyword>
<comment type="catalytic activity">
    <reaction evidence="9">
        <text>a very-long-chain acyl-CoA + malonyl-CoA + H(+) = a very-long-chain 3-oxoacyl-CoA + CO2 + CoA</text>
        <dbReference type="Rhea" id="RHEA:32727"/>
        <dbReference type="ChEBI" id="CHEBI:15378"/>
        <dbReference type="ChEBI" id="CHEBI:16526"/>
        <dbReference type="ChEBI" id="CHEBI:57287"/>
        <dbReference type="ChEBI" id="CHEBI:57384"/>
        <dbReference type="ChEBI" id="CHEBI:90725"/>
        <dbReference type="ChEBI" id="CHEBI:90736"/>
        <dbReference type="EC" id="2.3.1.199"/>
    </reaction>
</comment>
<evidence type="ECO:0000313" key="16">
    <source>
        <dbReference type="Proteomes" id="UP000245207"/>
    </source>
</evidence>
<evidence type="ECO:0000256" key="10">
    <source>
        <dbReference type="PIRNR" id="PIRNR036417"/>
    </source>
</evidence>
<dbReference type="GO" id="GO:0016020">
    <property type="term" value="C:membrane"/>
    <property type="evidence" value="ECO:0007669"/>
    <property type="project" value="UniProtKB-SubCell"/>
</dbReference>
<dbReference type="STRING" id="35608.A0A2U1PP88"/>
<dbReference type="InterPro" id="IPR013601">
    <property type="entry name" value="FAE1_typ3_polyketide_synth"/>
</dbReference>
<keyword evidence="5 12" id="KW-0812">Transmembrane</keyword>
<evidence type="ECO:0000256" key="3">
    <source>
        <dbReference type="ARBA" id="ARBA00005531"/>
    </source>
</evidence>
<evidence type="ECO:0000256" key="9">
    <source>
        <dbReference type="ARBA" id="ARBA00047375"/>
    </source>
</evidence>
<dbReference type="PIRSF" id="PIRSF036417">
    <property type="entry name" value="3-ktacl-CoA_syn"/>
    <property type="match status" value="1"/>
</dbReference>
<accession>A0A2U1PP88</accession>
<dbReference type="AlphaFoldDB" id="A0A2U1PP88"/>
<dbReference type="UniPathway" id="UPA00094"/>
<feature type="domain" description="FAE" evidence="13">
    <location>
        <begin position="64"/>
        <end position="351"/>
    </location>
</feature>
<comment type="caution">
    <text evidence="15">The sequence shown here is derived from an EMBL/GenBank/DDBJ whole genome shotgun (WGS) entry which is preliminary data.</text>
</comment>
<dbReference type="Pfam" id="PF08392">
    <property type="entry name" value="FAE1_CUT1_RppA"/>
    <property type="match status" value="1"/>
</dbReference>
<evidence type="ECO:0000256" key="12">
    <source>
        <dbReference type="SAM" id="Phobius"/>
    </source>
</evidence>
<dbReference type="CDD" id="cd00831">
    <property type="entry name" value="CHS_like"/>
    <property type="match status" value="1"/>
</dbReference>
<evidence type="ECO:0000256" key="11">
    <source>
        <dbReference type="PIRSR" id="PIRSR036417-1"/>
    </source>
</evidence>
<dbReference type="EMBL" id="PKPP01000900">
    <property type="protein sequence ID" value="PWA87583.1"/>
    <property type="molecule type" value="Genomic_DNA"/>
</dbReference>
<dbReference type="EC" id="2.3.1.-" evidence="10"/>
<dbReference type="FunFam" id="3.40.47.10:FF:000028">
    <property type="entry name" value="3-ketoacyl-CoA synthase"/>
    <property type="match status" value="1"/>
</dbReference>
<feature type="active site" evidence="11">
    <location>
        <position position="207"/>
    </location>
</feature>
<evidence type="ECO:0000313" key="15">
    <source>
        <dbReference type="EMBL" id="PWA87583.1"/>
    </source>
</evidence>
<keyword evidence="8 10" id="KW-0012">Acyltransferase</keyword>
<dbReference type="SUPFAM" id="SSF53901">
    <property type="entry name" value="Thiolase-like"/>
    <property type="match status" value="2"/>
</dbReference>
<feature type="transmembrane region" description="Helical" evidence="12">
    <location>
        <begin position="49"/>
        <end position="66"/>
    </location>
</feature>
<gene>
    <name evidence="15" type="ORF">CTI12_AA128460</name>
</gene>
<feature type="active site" evidence="11">
    <location>
        <position position="370"/>
    </location>
</feature>
<reference evidence="15 16" key="1">
    <citation type="journal article" date="2018" name="Mol. Plant">
        <title>The genome of Artemisia annua provides insight into the evolution of Asteraceae family and artemisinin biosynthesis.</title>
        <authorList>
            <person name="Shen Q."/>
            <person name="Zhang L."/>
            <person name="Liao Z."/>
            <person name="Wang S."/>
            <person name="Yan T."/>
            <person name="Shi P."/>
            <person name="Liu M."/>
            <person name="Fu X."/>
            <person name="Pan Q."/>
            <person name="Wang Y."/>
            <person name="Lv Z."/>
            <person name="Lu X."/>
            <person name="Zhang F."/>
            <person name="Jiang W."/>
            <person name="Ma Y."/>
            <person name="Chen M."/>
            <person name="Hao X."/>
            <person name="Li L."/>
            <person name="Tang Y."/>
            <person name="Lv G."/>
            <person name="Zhou Y."/>
            <person name="Sun X."/>
            <person name="Brodelius P.E."/>
            <person name="Rose J.K.C."/>
            <person name="Tang K."/>
        </authorList>
    </citation>
    <scope>NUCLEOTIDE SEQUENCE [LARGE SCALE GENOMIC DNA]</scope>
    <source>
        <strain evidence="16">cv. Huhao1</strain>
        <tissue evidence="15">Leaf</tissue>
    </source>
</reference>
<dbReference type="OrthoDB" id="1595649at2759"/>
<evidence type="ECO:0000256" key="5">
    <source>
        <dbReference type="ARBA" id="ARBA00022692"/>
    </source>
</evidence>
<feature type="active site" evidence="11">
    <location>
        <position position="407"/>
    </location>
</feature>
<name>A0A2U1PP88_ARTAN</name>
<evidence type="ECO:0000259" key="14">
    <source>
        <dbReference type="Pfam" id="PF08541"/>
    </source>
</evidence>
<dbReference type="Gene3D" id="3.40.47.10">
    <property type="match status" value="1"/>
</dbReference>